<dbReference type="InParanoid" id="D8TQE4"/>
<keyword evidence="12" id="KW-1185">Reference proteome</keyword>
<evidence type="ECO:0000256" key="2">
    <source>
        <dbReference type="ARBA" id="ARBA00006260"/>
    </source>
</evidence>
<dbReference type="GO" id="GO:0005885">
    <property type="term" value="C:Arp2/3 protein complex"/>
    <property type="evidence" value="ECO:0007669"/>
    <property type="project" value="InterPro"/>
</dbReference>
<dbReference type="AlphaFoldDB" id="D8TQE4"/>
<evidence type="ECO:0000256" key="1">
    <source>
        <dbReference type="ARBA" id="ARBA00004245"/>
    </source>
</evidence>
<sequence length="196" mass="21468">MTSSVQHTRLPGPIQAIAWNRDCTSIAVSHLSNDLSHASHDVIIYEITFTPAGQLSWSKVAVLKGHEQLVSGLHWAPGSDQILSCSYDRNAFGGRVSGPPAAAQGPWEKQMVITRLTKGALCVRWSPSETKFAIGSAARVVSVGYYDKESNWWACKMIRKAHESSVVCVSWHPNSLLLATGSTDKRVRLFNAYMDG</sequence>
<keyword evidence="3" id="KW-0963">Cytoplasm</keyword>
<dbReference type="InterPro" id="IPR036322">
    <property type="entry name" value="WD40_repeat_dom_sf"/>
</dbReference>
<reference evidence="11 12" key="1">
    <citation type="journal article" date="2010" name="Science">
        <title>Genomic analysis of organismal complexity in the multicellular green alga Volvox carteri.</title>
        <authorList>
            <person name="Prochnik S.E."/>
            <person name="Umen J."/>
            <person name="Nedelcu A.M."/>
            <person name="Hallmann A."/>
            <person name="Miller S.M."/>
            <person name="Nishii I."/>
            <person name="Ferris P."/>
            <person name="Kuo A."/>
            <person name="Mitros T."/>
            <person name="Fritz-Laylin L.K."/>
            <person name="Hellsten U."/>
            <person name="Chapman J."/>
            <person name="Simakov O."/>
            <person name="Rensing S.A."/>
            <person name="Terry A."/>
            <person name="Pangilinan J."/>
            <person name="Kapitonov V."/>
            <person name="Jurka J."/>
            <person name="Salamov A."/>
            <person name="Shapiro H."/>
            <person name="Schmutz J."/>
            <person name="Grimwood J."/>
            <person name="Lindquist E."/>
            <person name="Lucas S."/>
            <person name="Grigoriev I.V."/>
            <person name="Schmitt R."/>
            <person name="Kirk D."/>
            <person name="Rokhsar D.S."/>
        </authorList>
    </citation>
    <scope>NUCLEOTIDE SEQUENCE [LARGE SCALE GENOMIC DNA]</scope>
    <source>
        <strain evidence="12">f. Nagariensis / Eve</strain>
    </source>
</reference>
<dbReference type="GeneID" id="9627331"/>
<keyword evidence="5" id="KW-0677">Repeat</keyword>
<dbReference type="Pfam" id="PF00400">
    <property type="entry name" value="WD40"/>
    <property type="match status" value="2"/>
</dbReference>
<feature type="non-terminal residue" evidence="11">
    <location>
        <position position="196"/>
    </location>
</feature>
<dbReference type="KEGG" id="vcn:VOLCADRAFT_58274"/>
<evidence type="ECO:0000256" key="6">
    <source>
        <dbReference type="ARBA" id="ARBA00023203"/>
    </source>
</evidence>
<dbReference type="eggNOG" id="KOG1523">
    <property type="taxonomic scope" value="Eukaryota"/>
</dbReference>
<dbReference type="SMART" id="SM00320">
    <property type="entry name" value="WD40"/>
    <property type="match status" value="3"/>
</dbReference>
<protein>
    <recommendedName>
        <fullName evidence="8">Arp2/3 complex 41 kDa subunit</fullName>
    </recommendedName>
    <alternativeName>
        <fullName evidence="9">p41-ARC</fullName>
    </alternativeName>
</protein>
<evidence type="ECO:0000313" key="12">
    <source>
        <dbReference type="Proteomes" id="UP000001058"/>
    </source>
</evidence>
<comment type="similarity">
    <text evidence="2">Belongs to the WD repeat ARPC1 family.</text>
</comment>
<dbReference type="Proteomes" id="UP000001058">
    <property type="component" value="Unassembled WGS sequence"/>
</dbReference>
<organism evidence="12">
    <name type="scientific">Volvox carteri f. nagariensis</name>
    <dbReference type="NCBI Taxonomy" id="3068"/>
    <lineage>
        <taxon>Eukaryota</taxon>
        <taxon>Viridiplantae</taxon>
        <taxon>Chlorophyta</taxon>
        <taxon>core chlorophytes</taxon>
        <taxon>Chlorophyceae</taxon>
        <taxon>CS clade</taxon>
        <taxon>Chlamydomonadales</taxon>
        <taxon>Volvocaceae</taxon>
        <taxon>Volvox</taxon>
    </lineage>
</organism>
<evidence type="ECO:0000313" key="11">
    <source>
        <dbReference type="EMBL" id="EFJ50519.1"/>
    </source>
</evidence>
<dbReference type="PANTHER" id="PTHR10709:SF2">
    <property type="entry name" value="ACTIN-RELATED PROTEIN 2_3 COMPLEX SUBUNIT"/>
    <property type="match status" value="1"/>
</dbReference>
<evidence type="ECO:0000256" key="4">
    <source>
        <dbReference type="ARBA" id="ARBA00022574"/>
    </source>
</evidence>
<dbReference type="SUPFAM" id="SSF50978">
    <property type="entry name" value="WD40 repeat-like"/>
    <property type="match status" value="1"/>
</dbReference>
<dbReference type="PROSITE" id="PS50294">
    <property type="entry name" value="WD_REPEATS_REGION"/>
    <property type="match status" value="1"/>
</dbReference>
<dbReference type="GO" id="GO:0051015">
    <property type="term" value="F:actin filament binding"/>
    <property type="evidence" value="ECO:0007669"/>
    <property type="project" value="TreeGrafter"/>
</dbReference>
<dbReference type="GO" id="GO:0034314">
    <property type="term" value="P:Arp2/3 complex-mediated actin nucleation"/>
    <property type="evidence" value="ECO:0007669"/>
    <property type="project" value="InterPro"/>
</dbReference>
<accession>D8TQE4</accession>
<keyword evidence="6" id="KW-0009">Actin-binding</keyword>
<comment type="subcellular location">
    <subcellularLocation>
        <location evidence="1">Cytoplasm</location>
        <location evidence="1">Cytoskeleton</location>
    </subcellularLocation>
</comment>
<proteinExistence type="inferred from homology"/>
<gene>
    <name evidence="11" type="primary">arpC1</name>
    <name evidence="11" type="ORF">VOLCADRAFT_58274</name>
</gene>
<name>D8TQE4_VOLCA</name>
<evidence type="ECO:0000256" key="10">
    <source>
        <dbReference type="PROSITE-ProRule" id="PRU00221"/>
    </source>
</evidence>
<dbReference type="STRING" id="3068.D8TQE4"/>
<evidence type="ECO:0000256" key="9">
    <source>
        <dbReference type="ARBA" id="ARBA00041789"/>
    </source>
</evidence>
<dbReference type="InterPro" id="IPR001680">
    <property type="entry name" value="WD40_rpt"/>
</dbReference>
<dbReference type="InterPro" id="IPR017383">
    <property type="entry name" value="ARPC1"/>
</dbReference>
<dbReference type="RefSeq" id="XP_002948644.1">
    <property type="nucleotide sequence ID" value="XM_002948598.1"/>
</dbReference>
<feature type="repeat" description="WD" evidence="10">
    <location>
        <begin position="159"/>
        <end position="196"/>
    </location>
</feature>
<keyword evidence="4 10" id="KW-0853">WD repeat</keyword>
<dbReference type="InterPro" id="IPR015943">
    <property type="entry name" value="WD40/YVTN_repeat-like_dom_sf"/>
</dbReference>
<dbReference type="Gene3D" id="2.130.10.10">
    <property type="entry name" value="YVTN repeat-like/Quinoprotein amine dehydrogenase"/>
    <property type="match status" value="1"/>
</dbReference>
<dbReference type="EMBL" id="GL378331">
    <property type="protein sequence ID" value="EFJ50519.1"/>
    <property type="molecule type" value="Genomic_DNA"/>
</dbReference>
<evidence type="ECO:0000256" key="7">
    <source>
        <dbReference type="ARBA" id="ARBA00023212"/>
    </source>
</evidence>
<evidence type="ECO:0000256" key="8">
    <source>
        <dbReference type="ARBA" id="ARBA00041244"/>
    </source>
</evidence>
<dbReference type="OrthoDB" id="406844at2759"/>
<evidence type="ECO:0000256" key="3">
    <source>
        <dbReference type="ARBA" id="ARBA00022490"/>
    </source>
</evidence>
<evidence type="ECO:0000256" key="5">
    <source>
        <dbReference type="ARBA" id="ARBA00022737"/>
    </source>
</evidence>
<keyword evidence="7" id="KW-0206">Cytoskeleton</keyword>
<dbReference type="PROSITE" id="PS50082">
    <property type="entry name" value="WD_REPEATS_2"/>
    <property type="match status" value="1"/>
</dbReference>
<dbReference type="PANTHER" id="PTHR10709">
    <property type="entry name" value="ACTIN-RELATED PROTEIN 2/3 COMPLEX SUBUNIT 1"/>
    <property type="match status" value="1"/>
</dbReference>